<protein>
    <submittedName>
        <fullName evidence="1">Uncharacterized protein</fullName>
    </submittedName>
</protein>
<dbReference type="EMBL" id="JXRR01000016">
    <property type="protein sequence ID" value="KIL46866.1"/>
    <property type="molecule type" value="Genomic_DNA"/>
</dbReference>
<organism evidence="1 2">
    <name type="scientific">Jeotgalibacillus campisalis</name>
    <dbReference type="NCBI Taxonomy" id="220754"/>
    <lineage>
        <taxon>Bacteria</taxon>
        <taxon>Bacillati</taxon>
        <taxon>Bacillota</taxon>
        <taxon>Bacilli</taxon>
        <taxon>Bacillales</taxon>
        <taxon>Caryophanaceae</taxon>
        <taxon>Jeotgalibacillus</taxon>
    </lineage>
</organism>
<name>A0A0C2VQY7_9BACL</name>
<dbReference type="Proteomes" id="UP000031972">
    <property type="component" value="Unassembled WGS sequence"/>
</dbReference>
<comment type="caution">
    <text evidence="1">The sequence shown here is derived from an EMBL/GenBank/DDBJ whole genome shotgun (WGS) entry which is preliminary data.</text>
</comment>
<gene>
    <name evidence="1" type="ORF">KR50_25630</name>
</gene>
<dbReference type="PATRIC" id="fig|220754.4.peg.2580"/>
<sequence length="39" mass="4187">MLVAPKRLLSLLLYPVPAGSSSDRLTSVAPKRLLALLLL</sequence>
<keyword evidence="2" id="KW-1185">Reference proteome</keyword>
<dbReference type="AlphaFoldDB" id="A0A0C2VQY7"/>
<reference evidence="1 2" key="1">
    <citation type="submission" date="2015-01" db="EMBL/GenBank/DDBJ databases">
        <title>Jeotgalibacillus campisalis genome sequencing.</title>
        <authorList>
            <person name="Goh K.M."/>
            <person name="Chan K.-G."/>
            <person name="Yaakop A.S."/>
            <person name="Ee R."/>
            <person name="Gan H.M."/>
            <person name="Chan C.S."/>
        </authorList>
    </citation>
    <scope>NUCLEOTIDE SEQUENCE [LARGE SCALE GENOMIC DNA]</scope>
    <source>
        <strain evidence="1 2">SF-57</strain>
    </source>
</reference>
<accession>A0A0C2VQY7</accession>
<proteinExistence type="predicted"/>
<evidence type="ECO:0000313" key="2">
    <source>
        <dbReference type="Proteomes" id="UP000031972"/>
    </source>
</evidence>
<evidence type="ECO:0000313" key="1">
    <source>
        <dbReference type="EMBL" id="KIL46866.1"/>
    </source>
</evidence>